<dbReference type="InterPro" id="IPR010914">
    <property type="entry name" value="RsgA_GTPase_dom"/>
</dbReference>
<comment type="similarity">
    <text evidence="3">Belongs to the TRAFAC class YlqF/YawG GTPase family. MTG1 subfamily.</text>
</comment>
<sequence length="279" mass="31815">MILASWRSLAWIIRRADVVLEVVDARDPISTRSRRLERMVTSLQKKLIIVINKTDLIPREVAEKWKRIFEDQGYRTVYMAARDHKGTRVLRRAIRDVVETYPAIVAVTGFPKTGKSTIINALKGRHSASTSPIPGSPGYTTHAQLYRIGENLYMIDTPGVIPVEGGPLEAVLRGRPPEQLRDPVRPAVMLLERALKYNPRAVKDAYGIDETDPYKILELIAIKRGWKYKSDGEPLIEEAARTVIRDYHTGKLLFYVPPEEYMLRRGQHSARRTRSSIAF</sequence>
<dbReference type="InterPro" id="IPR027417">
    <property type="entry name" value="P-loop_NTPase"/>
</dbReference>
<dbReference type="CDD" id="cd01859">
    <property type="entry name" value="MJ1464"/>
    <property type="match status" value="1"/>
</dbReference>
<accession>A0ABN6ZVK2</accession>
<organism evidence="5 6">
    <name type="scientific">Pyrodictium abyssi</name>
    <dbReference type="NCBI Taxonomy" id="54256"/>
    <lineage>
        <taxon>Archaea</taxon>
        <taxon>Thermoproteota</taxon>
        <taxon>Thermoprotei</taxon>
        <taxon>Desulfurococcales</taxon>
        <taxon>Pyrodictiaceae</taxon>
        <taxon>Pyrodictium</taxon>
    </lineage>
</organism>
<dbReference type="PIRSF" id="PIRSF006230">
    <property type="entry name" value="MG442"/>
    <property type="match status" value="1"/>
</dbReference>
<dbReference type="PANTHER" id="PTHR11089">
    <property type="entry name" value="GTP-BINDING PROTEIN-RELATED"/>
    <property type="match status" value="1"/>
</dbReference>
<gene>
    <name evidence="5" type="ORF">PABY_16300</name>
</gene>
<keyword evidence="6" id="KW-1185">Reference proteome</keyword>
<dbReference type="EMBL" id="AP028907">
    <property type="protein sequence ID" value="BES82063.1"/>
    <property type="molecule type" value="Genomic_DNA"/>
</dbReference>
<evidence type="ECO:0000313" key="6">
    <source>
        <dbReference type="Proteomes" id="UP001341135"/>
    </source>
</evidence>
<protein>
    <submittedName>
        <fullName evidence="5">50S ribosome-binding GTPase</fullName>
    </submittedName>
</protein>
<dbReference type="InterPro" id="IPR030378">
    <property type="entry name" value="G_CP_dom"/>
</dbReference>
<name>A0ABN6ZVK2_9CREN</name>
<dbReference type="RefSeq" id="WP_338249014.1">
    <property type="nucleotide sequence ID" value="NZ_AP028907.1"/>
</dbReference>
<dbReference type="Gene3D" id="3.40.50.300">
    <property type="entry name" value="P-loop containing nucleotide triphosphate hydrolases"/>
    <property type="match status" value="1"/>
</dbReference>
<dbReference type="InterPro" id="IPR023179">
    <property type="entry name" value="GTP-bd_ortho_bundle_sf"/>
</dbReference>
<evidence type="ECO:0000256" key="2">
    <source>
        <dbReference type="ARBA" id="ARBA00023134"/>
    </source>
</evidence>
<keyword evidence="1 3" id="KW-0547">Nucleotide-binding</keyword>
<dbReference type="GeneID" id="89289638"/>
<evidence type="ECO:0000256" key="3">
    <source>
        <dbReference type="PIRNR" id="PIRNR006230"/>
    </source>
</evidence>
<keyword evidence="2 3" id="KW-0342">GTP-binding</keyword>
<dbReference type="Pfam" id="PF03193">
    <property type="entry name" value="RsgA_GTPase"/>
    <property type="match status" value="1"/>
</dbReference>
<proteinExistence type="inferred from homology"/>
<evidence type="ECO:0000259" key="4">
    <source>
        <dbReference type="PROSITE" id="PS51721"/>
    </source>
</evidence>
<dbReference type="PROSITE" id="PS51721">
    <property type="entry name" value="G_CP"/>
    <property type="match status" value="1"/>
</dbReference>
<feature type="domain" description="CP-type G" evidence="4">
    <location>
        <begin position="6"/>
        <end position="163"/>
    </location>
</feature>
<evidence type="ECO:0000313" key="5">
    <source>
        <dbReference type="EMBL" id="BES82063.1"/>
    </source>
</evidence>
<reference evidence="5 6" key="1">
    <citation type="submission" date="2023-09" db="EMBL/GenBank/DDBJ databases">
        <title>Pyrofollis japonicus gen. nov. sp. nov., a novel member of the family Pyrodictiaceae isolated from the Iheya North hydrothermal field.</title>
        <authorList>
            <person name="Miyazaki U."/>
            <person name="Sanari M."/>
            <person name="Tame A."/>
            <person name="Kitajima M."/>
            <person name="Okamoto A."/>
            <person name="Sawayama S."/>
            <person name="Miyazaki J."/>
            <person name="Takai K."/>
            <person name="Nakagawa S."/>
        </authorList>
    </citation>
    <scope>NUCLEOTIDE SEQUENCE [LARGE SCALE GENOMIC DNA]</scope>
    <source>
        <strain evidence="5 6">AV2</strain>
    </source>
</reference>
<dbReference type="SUPFAM" id="SSF52540">
    <property type="entry name" value="P-loop containing nucleoside triphosphate hydrolases"/>
    <property type="match status" value="1"/>
</dbReference>
<dbReference type="InterPro" id="IPR016478">
    <property type="entry name" value="GTPase_MTG1"/>
</dbReference>
<dbReference type="InterPro" id="IPR050755">
    <property type="entry name" value="TRAFAC_YlqF/YawG_RiboMat"/>
</dbReference>
<dbReference type="Proteomes" id="UP001341135">
    <property type="component" value="Chromosome"/>
</dbReference>
<evidence type="ECO:0000256" key="1">
    <source>
        <dbReference type="ARBA" id="ARBA00022741"/>
    </source>
</evidence>
<dbReference type="Gene3D" id="1.10.1580.10">
    <property type="match status" value="1"/>
</dbReference>
<dbReference type="PANTHER" id="PTHR11089:SF30">
    <property type="entry name" value="GUANINE NUCLEOTIDE-BINDING PROTEIN-LIKE 3 HOMOLOG"/>
    <property type="match status" value="1"/>
</dbReference>